<sequence>MDRAGKGVHRWTPLIDVPQADLEDLIGRLNQTRWPRRWPLGEPWTAGTDFDELRRLTEHWGSQYDWRRHEREINRLASYWTIIAGQRIHFLRFDAETPDAPAVVLTNGWPSTFFELVELARRLAEPSRYGDTGMAFTVVVPSLPGFTFSDPAASSPPTTPTHELWHRLMIRLGFETYFAHGGDLGSGITSRLAAAHPEAVRAIHVMSLGAPRSFDEDSLTPAEREHLAAGKAWLRTEGAYMHQHQTRPLTLAFGLSDSPVGLLSWILEKYYQWSDRRAGTPFSLADDFVLTQASLYWFTNTIGTSLRPYYEAPPPYEFVPVPTALALFPADLLKPPREWAERTHDIRRYTIFDSGGHFAPVETAPTLAADIRQFFAGELVGAAADQT</sequence>
<dbReference type="EMBL" id="BAABAF010000008">
    <property type="protein sequence ID" value="GAA3771416.1"/>
    <property type="molecule type" value="Genomic_DNA"/>
</dbReference>
<feature type="domain" description="Epoxide hydrolase N-terminal" evidence="4">
    <location>
        <begin position="15"/>
        <end position="115"/>
    </location>
</feature>
<dbReference type="SUPFAM" id="SSF53474">
    <property type="entry name" value="alpha/beta-Hydrolases"/>
    <property type="match status" value="1"/>
</dbReference>
<evidence type="ECO:0000313" key="5">
    <source>
        <dbReference type="EMBL" id="GAA3771416.1"/>
    </source>
</evidence>
<evidence type="ECO:0000313" key="6">
    <source>
        <dbReference type="Proteomes" id="UP001500540"/>
    </source>
</evidence>
<dbReference type="Pfam" id="PF06441">
    <property type="entry name" value="EHN"/>
    <property type="match status" value="1"/>
</dbReference>
<dbReference type="GO" id="GO:0016787">
    <property type="term" value="F:hydrolase activity"/>
    <property type="evidence" value="ECO:0007669"/>
    <property type="project" value="UniProtKB-KW"/>
</dbReference>
<dbReference type="RefSeq" id="WP_344783991.1">
    <property type="nucleotide sequence ID" value="NZ_BAABAF010000008.1"/>
</dbReference>
<dbReference type="InterPro" id="IPR000639">
    <property type="entry name" value="Epox_hydrolase-like"/>
</dbReference>
<dbReference type="InterPro" id="IPR016292">
    <property type="entry name" value="Epoxide_hydrolase"/>
</dbReference>
<name>A0ABP7GUU7_9MICO</name>
<protein>
    <submittedName>
        <fullName evidence="5">Epoxide hydrolase</fullName>
    </submittedName>
</protein>
<dbReference type="InterPro" id="IPR029058">
    <property type="entry name" value="AB_hydrolase_fold"/>
</dbReference>
<organism evidence="5 6">
    <name type="scientific">Microbacterium kribbense</name>
    <dbReference type="NCBI Taxonomy" id="433645"/>
    <lineage>
        <taxon>Bacteria</taxon>
        <taxon>Bacillati</taxon>
        <taxon>Actinomycetota</taxon>
        <taxon>Actinomycetes</taxon>
        <taxon>Micrococcales</taxon>
        <taxon>Microbacteriaceae</taxon>
        <taxon>Microbacterium</taxon>
    </lineage>
</organism>
<reference evidence="6" key="1">
    <citation type="journal article" date="2019" name="Int. J. Syst. Evol. Microbiol.">
        <title>The Global Catalogue of Microorganisms (GCM) 10K type strain sequencing project: providing services to taxonomists for standard genome sequencing and annotation.</title>
        <authorList>
            <consortium name="The Broad Institute Genomics Platform"/>
            <consortium name="The Broad Institute Genome Sequencing Center for Infectious Disease"/>
            <person name="Wu L."/>
            <person name="Ma J."/>
        </authorList>
    </citation>
    <scope>NUCLEOTIDE SEQUENCE [LARGE SCALE GENOMIC DNA]</scope>
    <source>
        <strain evidence="6">JCM 16950</strain>
    </source>
</reference>
<dbReference type="InterPro" id="IPR010497">
    <property type="entry name" value="Epoxide_hydro_N"/>
</dbReference>
<comment type="similarity">
    <text evidence="1">Belongs to the peptidase S33 family.</text>
</comment>
<evidence type="ECO:0000256" key="3">
    <source>
        <dbReference type="ARBA" id="ARBA00022801"/>
    </source>
</evidence>
<keyword evidence="2" id="KW-0058">Aromatic hydrocarbons catabolism</keyword>
<dbReference type="PIRSF" id="PIRSF001112">
    <property type="entry name" value="Epoxide_hydrolase"/>
    <property type="match status" value="1"/>
</dbReference>
<dbReference type="PRINTS" id="PR00412">
    <property type="entry name" value="EPOXHYDRLASE"/>
</dbReference>
<dbReference type="Gene3D" id="3.40.50.1820">
    <property type="entry name" value="alpha/beta hydrolase"/>
    <property type="match status" value="1"/>
</dbReference>
<gene>
    <name evidence="5" type="ORF">GCM10022240_24440</name>
</gene>
<accession>A0ABP7GUU7</accession>
<comment type="caution">
    <text evidence="5">The sequence shown here is derived from an EMBL/GenBank/DDBJ whole genome shotgun (WGS) entry which is preliminary data.</text>
</comment>
<evidence type="ECO:0000256" key="1">
    <source>
        <dbReference type="ARBA" id="ARBA00010088"/>
    </source>
</evidence>
<dbReference type="Proteomes" id="UP001500540">
    <property type="component" value="Unassembled WGS sequence"/>
</dbReference>
<dbReference type="PANTHER" id="PTHR21661:SF35">
    <property type="entry name" value="EPOXIDE HYDROLASE"/>
    <property type="match status" value="1"/>
</dbReference>
<evidence type="ECO:0000256" key="2">
    <source>
        <dbReference type="ARBA" id="ARBA00022797"/>
    </source>
</evidence>
<keyword evidence="6" id="KW-1185">Reference proteome</keyword>
<dbReference type="PANTHER" id="PTHR21661">
    <property type="entry name" value="EPOXIDE HYDROLASE 1-RELATED"/>
    <property type="match status" value="1"/>
</dbReference>
<keyword evidence="3 5" id="KW-0378">Hydrolase</keyword>
<evidence type="ECO:0000259" key="4">
    <source>
        <dbReference type="Pfam" id="PF06441"/>
    </source>
</evidence>
<proteinExistence type="inferred from homology"/>